<dbReference type="Pfam" id="PF00169">
    <property type="entry name" value="PH"/>
    <property type="match status" value="2"/>
</dbReference>
<evidence type="ECO:0000256" key="1">
    <source>
        <dbReference type="SAM" id="MobiDB-lite"/>
    </source>
</evidence>
<dbReference type="AlphaFoldDB" id="A0A3Q0D128"/>
<dbReference type="InterPro" id="IPR001849">
    <property type="entry name" value="PH_domain"/>
</dbReference>
<feature type="compositionally biased region" description="Basic and acidic residues" evidence="1">
    <location>
        <begin position="415"/>
        <end position="426"/>
    </location>
</feature>
<feature type="region of interest" description="Disordered" evidence="1">
    <location>
        <begin position="258"/>
        <end position="361"/>
    </location>
</feature>
<feature type="domain" description="PH" evidence="2">
    <location>
        <begin position="1124"/>
        <end position="1221"/>
    </location>
</feature>
<dbReference type="InterPro" id="IPR036034">
    <property type="entry name" value="PDZ_sf"/>
</dbReference>
<sequence>MRRKRRKAYRKWKLLNTTVCMSQPSGQACQKNVKDFEKDIKGHTSEAVFHQTGALGKLKENGEACIAASINGKQDPSFLPKDEKQPPPDRKIHKSMENDGPPPAISQPLEEVLPVAMFNDCEKSLSGKIITQDFPNTVEALKPTKGKFITEVKCGAFNVQVETTKSISCKTGAQFPMKKRCPTCHQHYFVQQVRRGYAAWGHVPKYSTILAEEFKHKVPSAYQGEVSRSEIPSINISIVGKEIMVEYASKQQNIFINVSHPKSRGKSTKHRKSSLNHNRKESCQSPSQPAINHPENQRLENQNQSSDGLHDASCSVNTVQKENSGKTGVSLSSPLRREKKKPNTLPSDPDDTEERDSATSQRKVFQIIQDNPPKQHFSLADTCLPTPSETLRTTSLNNMDLSKMSFEDSVDVDKEIKTSSDVKENTPSDSQGQPCTAGINGPLSTTGGVIPIQEASDSEVCPLSSLTKQLLGEKAANISCRGDRTLRAEGCDNSSSVSFPVPEHVLKPSPLLSLTHWVTRHSELVETPENTFSFSQYNGVETEQEKVHADGTHRNINEAVFHGDSSANTQLLERNSTQNPTVRLALCSSLGLKSPLHGDIHRSGEWDKTEDHASHVETTALSRTEMPAAISITDELEQKVATQNCKEGTVDPNPRESADFLENVEDDKGQVLPVVKSVCHRDFEDLPGENQNEICSQMDFPPNSTESACTGESTEELFLIDKTLTSDIDPNNHGGDKSLGLSNLQQEPAEYQRAASRGQPEESEDKGGPTGTSYTLLSPQEQALKDQNLESNNARKLSQELALRGERASDGSQEDAINQWARRRQQFKDGKRCSSVGGSSVISNFTEGSVTSDDAHSVDFGFRVDIEEKGFYTENFHSTAWVFRGDDGNPEDSPRCLSKKPRPVAVRERTVRLFKGTGDYPWGFRIQFSKPIVVTEVDTNSAAEEAGLQIGDVVLSVNGTEVTSVEHAEAVHLAKKGPDILTLVVGSDISRCPNTPWPTCRGYLHKRTHSGLVKGWRKRWFVLKHDGYLLYYKHRKDEEKWPPLDIIKLEGADIGIDNSLGKPFVFNCMPRSGSRIFCLCATSNQEMKRWLEAMHKAAHPIRQNHVWEDVTLHNSRLPPLAIKHPECLGLLHQLERSSGVWLQHYCILKDGCLYFYASIRSTQASGGLYLQGYRVMEQTHGFEEPVIELKPPSEEFRTFYFCAENKRENQRWITALKTSIKKWLPLDQAIQEFMNRPLEETRM</sequence>
<dbReference type="SMART" id="SM00233">
    <property type="entry name" value="PH"/>
    <property type="match status" value="2"/>
</dbReference>
<dbReference type="InterPro" id="IPR011993">
    <property type="entry name" value="PH-like_dom_sf"/>
</dbReference>
<feature type="region of interest" description="Disordered" evidence="1">
    <location>
        <begin position="748"/>
        <end position="775"/>
    </location>
</feature>
<evidence type="ECO:0000313" key="5">
    <source>
        <dbReference type="RefSeq" id="XP_021086911.1"/>
    </source>
</evidence>
<dbReference type="Gene3D" id="2.30.42.10">
    <property type="match status" value="1"/>
</dbReference>
<evidence type="ECO:0000259" key="3">
    <source>
        <dbReference type="PROSITE" id="PS50106"/>
    </source>
</evidence>
<dbReference type="PANTHER" id="PTHR12752">
    <property type="entry name" value="PHOSPHOINOSITOL 3-PHOSPHATE-BINDING PROTEIN"/>
    <property type="match status" value="1"/>
</dbReference>
<feature type="compositionally biased region" description="Polar residues" evidence="1">
    <location>
        <begin position="314"/>
        <end position="333"/>
    </location>
</feature>
<name>A0A3Q0D128_MESAU</name>
<feature type="domain" description="PDZ" evidence="3">
    <location>
        <begin position="910"/>
        <end position="985"/>
    </location>
</feature>
<dbReference type="RefSeq" id="XP_021086911.1">
    <property type="nucleotide sequence ID" value="XM_021231252.1"/>
</dbReference>
<dbReference type="PROSITE" id="PS51257">
    <property type="entry name" value="PROKAR_LIPOPROTEIN"/>
    <property type="match status" value="1"/>
</dbReference>
<proteinExistence type="predicted"/>
<dbReference type="SUPFAM" id="SSF50156">
    <property type="entry name" value="PDZ domain-like"/>
    <property type="match status" value="1"/>
</dbReference>
<keyword evidence="4" id="KW-1185">Reference proteome</keyword>
<accession>A0A3Q0D128</accession>
<dbReference type="RefSeq" id="XP_021086912.1">
    <property type="nucleotide sequence ID" value="XM_021231253.1"/>
</dbReference>
<gene>
    <name evidence="5 6" type="primary">LOC101841100</name>
</gene>
<dbReference type="SUPFAM" id="SSF50729">
    <property type="entry name" value="PH domain-like"/>
    <property type="match status" value="2"/>
</dbReference>
<reference evidence="5 6" key="1">
    <citation type="submission" date="2025-04" db="UniProtKB">
        <authorList>
            <consortium name="RefSeq"/>
        </authorList>
    </citation>
    <scope>IDENTIFICATION</scope>
</reference>
<dbReference type="Proteomes" id="UP000886700">
    <property type="component" value="Unplaced"/>
</dbReference>
<dbReference type="PROSITE" id="PS50106">
    <property type="entry name" value="PDZ"/>
    <property type="match status" value="1"/>
</dbReference>
<evidence type="ECO:0000313" key="4">
    <source>
        <dbReference type="Proteomes" id="UP000886700"/>
    </source>
</evidence>
<feature type="region of interest" description="Disordered" evidence="1">
    <location>
        <begin position="415"/>
        <end position="442"/>
    </location>
</feature>
<dbReference type="STRING" id="10036.ENSMAUP00000019964"/>
<dbReference type="InterPro" id="IPR001478">
    <property type="entry name" value="PDZ"/>
</dbReference>
<protein>
    <submittedName>
        <fullName evidence="5 6">Uncharacterized protein LOC101841100 isoform X1</fullName>
    </submittedName>
</protein>
<feature type="compositionally biased region" description="Polar residues" evidence="1">
    <location>
        <begin position="702"/>
        <end position="712"/>
    </location>
</feature>
<feature type="region of interest" description="Disordered" evidence="1">
    <location>
        <begin position="692"/>
        <end position="712"/>
    </location>
</feature>
<dbReference type="Gene3D" id="2.30.29.30">
    <property type="entry name" value="Pleckstrin-homology domain (PH domain)/Phosphotyrosine-binding domain (PTB)"/>
    <property type="match status" value="2"/>
</dbReference>
<organism evidence="4 6">
    <name type="scientific">Mesocricetus auratus</name>
    <name type="common">Golden hamster</name>
    <dbReference type="NCBI Taxonomy" id="10036"/>
    <lineage>
        <taxon>Eukaryota</taxon>
        <taxon>Metazoa</taxon>
        <taxon>Chordata</taxon>
        <taxon>Craniata</taxon>
        <taxon>Vertebrata</taxon>
        <taxon>Euteleostomi</taxon>
        <taxon>Mammalia</taxon>
        <taxon>Eutheria</taxon>
        <taxon>Euarchontoglires</taxon>
        <taxon>Glires</taxon>
        <taxon>Rodentia</taxon>
        <taxon>Myomorpha</taxon>
        <taxon>Muroidea</taxon>
        <taxon>Cricetidae</taxon>
        <taxon>Cricetinae</taxon>
        <taxon>Mesocricetus</taxon>
    </lineage>
</organism>
<feature type="compositionally biased region" description="Basic residues" evidence="1">
    <location>
        <begin position="261"/>
        <end position="274"/>
    </location>
</feature>
<dbReference type="KEGG" id="maua:101841100"/>
<dbReference type="Pfam" id="PF00595">
    <property type="entry name" value="PDZ"/>
    <property type="match status" value="1"/>
</dbReference>
<feature type="compositionally biased region" description="Basic and acidic residues" evidence="1">
    <location>
        <begin position="80"/>
        <end position="97"/>
    </location>
</feature>
<dbReference type="SMART" id="SM00228">
    <property type="entry name" value="PDZ"/>
    <property type="match status" value="1"/>
</dbReference>
<dbReference type="GeneID" id="101841100"/>
<dbReference type="CDD" id="cd00136">
    <property type="entry name" value="PDZ_canonical"/>
    <property type="match status" value="1"/>
</dbReference>
<feature type="domain" description="PH" evidence="2">
    <location>
        <begin position="997"/>
        <end position="1099"/>
    </location>
</feature>
<dbReference type="OrthoDB" id="2157866at2759"/>
<evidence type="ECO:0000259" key="2">
    <source>
        <dbReference type="PROSITE" id="PS50003"/>
    </source>
</evidence>
<evidence type="ECO:0000313" key="6">
    <source>
        <dbReference type="RefSeq" id="XP_021086912.1"/>
    </source>
</evidence>
<dbReference type="PANTHER" id="PTHR12752:SF2">
    <property type="entry name" value="PDZ AND PLECKSTRIN HOMOLOGY DOMAINS 1"/>
    <property type="match status" value="1"/>
</dbReference>
<feature type="region of interest" description="Disordered" evidence="1">
    <location>
        <begin position="72"/>
        <end position="107"/>
    </location>
</feature>
<dbReference type="PROSITE" id="PS50003">
    <property type="entry name" value="PH_DOMAIN"/>
    <property type="match status" value="2"/>
</dbReference>